<reference evidence="1" key="1">
    <citation type="submission" date="2022-10" db="EMBL/GenBank/DDBJ databases">
        <authorList>
            <person name="Koch H."/>
        </authorList>
    </citation>
    <scope>NUCLEOTIDE SEQUENCE</scope>
    <source>
        <strain evidence="1">DNF</strain>
    </source>
</reference>
<dbReference type="RefSeq" id="WP_289269354.1">
    <property type="nucleotide sequence ID" value="NZ_OX365700.1"/>
</dbReference>
<dbReference type="EMBL" id="OX365700">
    <property type="protein sequence ID" value="CAI4032633.1"/>
    <property type="molecule type" value="Genomic_DNA"/>
</dbReference>
<organism evidence="1 2">
    <name type="scientific">Nitrospira tepida</name>
    <dbReference type="NCBI Taxonomy" id="2973512"/>
    <lineage>
        <taxon>Bacteria</taxon>
        <taxon>Pseudomonadati</taxon>
        <taxon>Nitrospirota</taxon>
        <taxon>Nitrospiria</taxon>
        <taxon>Nitrospirales</taxon>
        <taxon>Nitrospiraceae</taxon>
        <taxon>Nitrospira</taxon>
    </lineage>
</organism>
<protein>
    <submittedName>
        <fullName evidence="1">Uncharacterized protein</fullName>
    </submittedName>
</protein>
<proteinExistence type="predicted"/>
<keyword evidence="2" id="KW-1185">Reference proteome</keyword>
<accession>A0AA86N0R9</accession>
<dbReference type="KEGG" id="nti:DNFV4_03063"/>
<evidence type="ECO:0000313" key="1">
    <source>
        <dbReference type="EMBL" id="CAI4032633.1"/>
    </source>
</evidence>
<dbReference type="Proteomes" id="UP001179121">
    <property type="component" value="Chromosome"/>
</dbReference>
<name>A0AA86N0R9_9BACT</name>
<sequence>MNAEENRPDEPLRELGIAPIEHSAMEDAEPDCPRSASIVPLLVLYQQAWNLAQQGEVSLEQLEHAAEASALARAVSCLLAEVGDPVEQTRWAVRSSEAGHLMAVIRDALTQSEGTGP</sequence>
<gene>
    <name evidence="1" type="ORF">DNFV4_03063</name>
</gene>
<dbReference type="AlphaFoldDB" id="A0AA86N0R9"/>
<evidence type="ECO:0000313" key="2">
    <source>
        <dbReference type="Proteomes" id="UP001179121"/>
    </source>
</evidence>